<name>A0AAW0S3P5_9HYPO</name>
<reference evidence="1 2" key="1">
    <citation type="submission" date="2020-02" db="EMBL/GenBank/DDBJ databases">
        <title>Comparative genomics of the hypocrealean fungal genus Beauvera.</title>
        <authorList>
            <person name="Showalter D.N."/>
            <person name="Bushley K.E."/>
            <person name="Rehner S.A."/>
        </authorList>
    </citation>
    <scope>NUCLEOTIDE SEQUENCE [LARGE SCALE GENOMIC DNA]</scope>
    <source>
        <strain evidence="1 2">ARSEF4384</strain>
    </source>
</reference>
<dbReference type="AlphaFoldDB" id="A0AAW0S3P5"/>
<comment type="caution">
    <text evidence="1">The sequence shown here is derived from an EMBL/GenBank/DDBJ whole genome shotgun (WGS) entry which is preliminary data.</text>
</comment>
<dbReference type="Proteomes" id="UP001397290">
    <property type="component" value="Unassembled WGS sequence"/>
</dbReference>
<evidence type="ECO:0000313" key="2">
    <source>
        <dbReference type="Proteomes" id="UP001397290"/>
    </source>
</evidence>
<organism evidence="1 2">
    <name type="scientific">Beauveria asiatica</name>
    <dbReference type="NCBI Taxonomy" id="1069075"/>
    <lineage>
        <taxon>Eukaryota</taxon>
        <taxon>Fungi</taxon>
        <taxon>Dikarya</taxon>
        <taxon>Ascomycota</taxon>
        <taxon>Pezizomycotina</taxon>
        <taxon>Sordariomycetes</taxon>
        <taxon>Hypocreomycetidae</taxon>
        <taxon>Hypocreales</taxon>
        <taxon>Cordycipitaceae</taxon>
        <taxon>Beauveria</taxon>
    </lineage>
</organism>
<dbReference type="EMBL" id="JAAHCF010000057">
    <property type="protein sequence ID" value="KAK8149199.1"/>
    <property type="molecule type" value="Genomic_DNA"/>
</dbReference>
<proteinExistence type="predicted"/>
<protein>
    <submittedName>
        <fullName evidence="1">Uncharacterized protein</fullName>
    </submittedName>
</protein>
<dbReference type="PANTHER" id="PTHR33099">
    <property type="entry name" value="FE2OG DIOXYGENASE DOMAIN-CONTAINING PROTEIN"/>
    <property type="match status" value="1"/>
</dbReference>
<keyword evidence="2" id="KW-1185">Reference proteome</keyword>
<accession>A0AAW0S3P5</accession>
<gene>
    <name evidence="1" type="ORF">G3M48_007849</name>
</gene>
<sequence>MDTESFCTTFDPFSLRIIDALTQMLLPSFEDPQSHRAVDARLYKLNIYSGPSVRIPRLPPSWAPRGQFKVRYKGGGTVFDWSTPSDMSKAPHIEWATFYSDCEHEVIEVPSGHRLTLTYNLYSVPGTRHLSSRSSILDPTRLPSHSAIEKFVSNDPLSGKGLVFETLSYQFSDQSTLAQNAGGALGFWCSHAYAYNDTRETPLPETLKGVDASVWESFRALGIEVKIAPS</sequence>
<dbReference type="PANTHER" id="PTHR33099:SF7">
    <property type="entry name" value="MYND-TYPE DOMAIN-CONTAINING PROTEIN"/>
    <property type="match status" value="1"/>
</dbReference>
<evidence type="ECO:0000313" key="1">
    <source>
        <dbReference type="EMBL" id="KAK8149199.1"/>
    </source>
</evidence>